<gene>
    <name evidence="2" type="ORF">NDU88_006599</name>
</gene>
<comment type="caution">
    <text evidence="2">The sequence shown here is derived from an EMBL/GenBank/DDBJ whole genome shotgun (WGS) entry which is preliminary data.</text>
</comment>
<evidence type="ECO:0000313" key="3">
    <source>
        <dbReference type="Proteomes" id="UP001066276"/>
    </source>
</evidence>
<keyword evidence="3" id="KW-1185">Reference proteome</keyword>
<evidence type="ECO:0000313" key="2">
    <source>
        <dbReference type="EMBL" id="KAJ1101532.1"/>
    </source>
</evidence>
<proteinExistence type="predicted"/>
<reference evidence="2" key="1">
    <citation type="journal article" date="2022" name="bioRxiv">
        <title>Sequencing and chromosome-scale assembly of the giantPleurodeles waltlgenome.</title>
        <authorList>
            <person name="Brown T."/>
            <person name="Elewa A."/>
            <person name="Iarovenko S."/>
            <person name="Subramanian E."/>
            <person name="Araus A.J."/>
            <person name="Petzold A."/>
            <person name="Susuki M."/>
            <person name="Suzuki K.-i.T."/>
            <person name="Hayashi T."/>
            <person name="Toyoda A."/>
            <person name="Oliveira C."/>
            <person name="Osipova E."/>
            <person name="Leigh N.D."/>
            <person name="Simon A."/>
            <person name="Yun M.H."/>
        </authorList>
    </citation>
    <scope>NUCLEOTIDE SEQUENCE</scope>
    <source>
        <strain evidence="2">20211129_DDA</strain>
        <tissue evidence="2">Liver</tissue>
    </source>
</reference>
<dbReference type="Proteomes" id="UP001066276">
    <property type="component" value="Chromosome 10"/>
</dbReference>
<dbReference type="AlphaFoldDB" id="A0AAV7MDB5"/>
<dbReference type="EMBL" id="JANPWB010000014">
    <property type="protein sequence ID" value="KAJ1101532.1"/>
    <property type="molecule type" value="Genomic_DNA"/>
</dbReference>
<feature type="region of interest" description="Disordered" evidence="1">
    <location>
        <begin position="1"/>
        <end position="34"/>
    </location>
</feature>
<accession>A0AAV7MDB5</accession>
<protein>
    <submittedName>
        <fullName evidence="2">Uncharacterized protein</fullName>
    </submittedName>
</protein>
<name>A0AAV7MDB5_PLEWA</name>
<evidence type="ECO:0000256" key="1">
    <source>
        <dbReference type="SAM" id="MobiDB-lite"/>
    </source>
</evidence>
<organism evidence="2 3">
    <name type="scientific">Pleurodeles waltl</name>
    <name type="common">Iberian ribbed newt</name>
    <dbReference type="NCBI Taxonomy" id="8319"/>
    <lineage>
        <taxon>Eukaryota</taxon>
        <taxon>Metazoa</taxon>
        <taxon>Chordata</taxon>
        <taxon>Craniata</taxon>
        <taxon>Vertebrata</taxon>
        <taxon>Euteleostomi</taxon>
        <taxon>Amphibia</taxon>
        <taxon>Batrachia</taxon>
        <taxon>Caudata</taxon>
        <taxon>Salamandroidea</taxon>
        <taxon>Salamandridae</taxon>
        <taxon>Pleurodelinae</taxon>
        <taxon>Pleurodeles</taxon>
    </lineage>
</organism>
<sequence length="132" mass="14234">MPNLGSRPASLHSADASSGLTVPAGPPGWVTRPQATHQLSFPAGSSYLSKPPLVRRELRHYGTCGTTRLGDATAGYAPSFLPGVQIQHTREKHVRSFERRRTRERTAHYAASVLPLDAPRCLSNAKVGDVPP</sequence>